<gene>
    <name evidence="3" type="ORF">AQI94_18195</name>
</gene>
<dbReference type="PROSITE" id="PS51257">
    <property type="entry name" value="PROKAR_LIPOPROTEIN"/>
    <property type="match status" value="1"/>
</dbReference>
<feature type="chain" id="PRO_5039562583" evidence="2">
    <location>
        <begin position="25"/>
        <end position="444"/>
    </location>
</feature>
<organism evidence="3 4">
    <name type="scientific">Streptomyces pseudovenezuelae</name>
    <dbReference type="NCBI Taxonomy" id="67350"/>
    <lineage>
        <taxon>Bacteria</taxon>
        <taxon>Bacillati</taxon>
        <taxon>Actinomycetota</taxon>
        <taxon>Actinomycetes</taxon>
        <taxon>Kitasatosporales</taxon>
        <taxon>Streptomycetaceae</taxon>
        <taxon>Streptomyces</taxon>
        <taxon>Streptomyces aurantiacus group</taxon>
    </lineage>
</organism>
<dbReference type="Proteomes" id="UP000053039">
    <property type="component" value="Unassembled WGS sequence"/>
</dbReference>
<evidence type="ECO:0000313" key="3">
    <source>
        <dbReference type="EMBL" id="KUM87280.1"/>
    </source>
</evidence>
<dbReference type="RefSeq" id="WP_031048962.1">
    <property type="nucleotide sequence ID" value="NZ_JBIVKX010000012.1"/>
</dbReference>
<name>A0A101N652_9ACTN</name>
<reference evidence="3 4" key="1">
    <citation type="submission" date="2015-10" db="EMBL/GenBank/DDBJ databases">
        <title>Draft genome sequence of Streptomyces pseudovenezuelae DSM 40212, type strain for the species Streptomyces pseudovenezuelae.</title>
        <authorList>
            <person name="Ruckert C."/>
            <person name="Winkler A."/>
            <person name="Kalinowski J."/>
            <person name="Kampfer P."/>
            <person name="Glaeser S."/>
        </authorList>
    </citation>
    <scope>NUCLEOTIDE SEQUENCE [LARGE SCALE GENOMIC DNA]</scope>
    <source>
        <strain evidence="3 4">DSM 40212</strain>
    </source>
</reference>
<dbReference type="InterPro" id="IPR050490">
    <property type="entry name" value="Bact_solute-bd_prot1"/>
</dbReference>
<evidence type="ECO:0000256" key="1">
    <source>
        <dbReference type="ARBA" id="ARBA00022729"/>
    </source>
</evidence>
<protein>
    <submittedName>
        <fullName evidence="3">ABC transporter substrate-binding protein</fullName>
    </submittedName>
</protein>
<keyword evidence="1 2" id="KW-0732">Signal</keyword>
<dbReference type="SUPFAM" id="SSF53850">
    <property type="entry name" value="Periplasmic binding protein-like II"/>
    <property type="match status" value="1"/>
</dbReference>
<dbReference type="Gene3D" id="3.40.190.10">
    <property type="entry name" value="Periplasmic binding protein-like II"/>
    <property type="match status" value="1"/>
</dbReference>
<dbReference type="PANTHER" id="PTHR43649">
    <property type="entry name" value="ARABINOSE-BINDING PROTEIN-RELATED"/>
    <property type="match status" value="1"/>
</dbReference>
<dbReference type="AlphaFoldDB" id="A0A101N652"/>
<dbReference type="CDD" id="cd13585">
    <property type="entry name" value="PBP2_TMBP_like"/>
    <property type="match status" value="1"/>
</dbReference>
<evidence type="ECO:0000256" key="2">
    <source>
        <dbReference type="SAM" id="SignalP"/>
    </source>
</evidence>
<proteinExistence type="predicted"/>
<accession>A0A101N652</accession>
<feature type="signal peptide" evidence="2">
    <location>
        <begin position="1"/>
        <end position="24"/>
    </location>
</feature>
<evidence type="ECO:0000313" key="4">
    <source>
        <dbReference type="Proteomes" id="UP000053039"/>
    </source>
</evidence>
<dbReference type="PANTHER" id="PTHR43649:SF33">
    <property type="entry name" value="POLYGALACTURONAN_RHAMNOGALACTURONAN-BINDING PROTEIN YTCQ"/>
    <property type="match status" value="1"/>
</dbReference>
<dbReference type="EMBL" id="LMWM01000018">
    <property type="protein sequence ID" value="KUM87280.1"/>
    <property type="molecule type" value="Genomic_DNA"/>
</dbReference>
<sequence>MGDRRRRRRLAAAATVAGLMSATAACGSGSGNAGSSDPNTLEVWTRSNPDDAATYDRVFAAFTKKTGIRIDYQPIINFDQQLQSRASTRDLPDVMINDTALMGSYQSQGLLKPIDPSSVAGGDRITAKSWSSTVGVDGKHYGIPYSRQAQTLMIRKDWLDKLGLKAPTTWQEMLSVAKAFAIEDPDGDGKADTYGIVAPASAQNGYAAMWGASFLWQGGAQIIKPDGKGKYTPAMDSAAAVNAVTWMKDNLFCGEKGVVQPGAITAVTGTATNFQDGNAGMYMTGPYNITTYDTTPGKKTYEVVPAPAGPAGGDVLADGENVYLGARTGKDRQELALASFLVSAEGQKIAMTSVDGHQPVVRIPVNSTLDAAKVRNDARWSVVQKAYENASEQFPNAPDFAPIKQDTADSLNSIFTYCGGDVRSQLKELNDTLAGDLKDQGLLK</sequence>
<dbReference type="OrthoDB" id="3225049at2"/>
<comment type="caution">
    <text evidence="3">The sequence shown here is derived from an EMBL/GenBank/DDBJ whole genome shotgun (WGS) entry which is preliminary data.</text>
</comment>